<dbReference type="PROSITE" id="PS50835">
    <property type="entry name" value="IG_LIKE"/>
    <property type="match status" value="1"/>
</dbReference>
<dbReference type="InterPro" id="IPR003599">
    <property type="entry name" value="Ig_sub"/>
</dbReference>
<dbReference type="InterPro" id="IPR013106">
    <property type="entry name" value="Ig_V-set"/>
</dbReference>
<keyword evidence="1" id="KW-1133">Transmembrane helix</keyword>
<keyword evidence="1" id="KW-0472">Membrane</keyword>
<keyword evidence="1" id="KW-0812">Transmembrane</keyword>
<keyword evidence="5" id="KW-1185">Reference proteome</keyword>
<dbReference type="SMART" id="SM00409">
    <property type="entry name" value="IG"/>
    <property type="match status" value="1"/>
</dbReference>
<dbReference type="PANTHER" id="PTHR21063:SF4">
    <property type="entry name" value="CD48 ANTIGEN-RELATED"/>
    <property type="match status" value="1"/>
</dbReference>
<feature type="domain" description="Ig-like" evidence="3">
    <location>
        <begin position="125"/>
        <end position="213"/>
    </location>
</feature>
<dbReference type="AlphaFoldDB" id="A0AAN9GWX6"/>
<dbReference type="EMBL" id="JAYKXH010000018">
    <property type="protein sequence ID" value="KAK7136756.1"/>
    <property type="molecule type" value="Genomic_DNA"/>
</dbReference>
<dbReference type="InterPro" id="IPR007110">
    <property type="entry name" value="Ig-like_dom"/>
</dbReference>
<dbReference type="PANTHER" id="PTHR21063">
    <property type="entry name" value="LFA-3"/>
    <property type="match status" value="1"/>
</dbReference>
<feature type="signal peptide" evidence="2">
    <location>
        <begin position="1"/>
        <end position="21"/>
    </location>
</feature>
<keyword evidence="2" id="KW-0732">Signal</keyword>
<dbReference type="InterPro" id="IPR036179">
    <property type="entry name" value="Ig-like_dom_sf"/>
</dbReference>
<dbReference type="InterPro" id="IPR013783">
    <property type="entry name" value="Ig-like_fold"/>
</dbReference>
<dbReference type="Proteomes" id="UP001364617">
    <property type="component" value="Unassembled WGS sequence"/>
</dbReference>
<evidence type="ECO:0000313" key="4">
    <source>
        <dbReference type="EMBL" id="KAK7136756.1"/>
    </source>
</evidence>
<organism evidence="4 5">
    <name type="scientific">Phoxinus phoxinus</name>
    <name type="common">Eurasian minnow</name>
    <dbReference type="NCBI Taxonomy" id="58324"/>
    <lineage>
        <taxon>Eukaryota</taxon>
        <taxon>Metazoa</taxon>
        <taxon>Chordata</taxon>
        <taxon>Craniata</taxon>
        <taxon>Vertebrata</taxon>
        <taxon>Euteleostomi</taxon>
        <taxon>Actinopterygii</taxon>
        <taxon>Neopterygii</taxon>
        <taxon>Teleostei</taxon>
        <taxon>Ostariophysi</taxon>
        <taxon>Cypriniformes</taxon>
        <taxon>Leuciscidae</taxon>
        <taxon>Phoxininae</taxon>
        <taxon>Phoxinus</taxon>
    </lineage>
</organism>
<feature type="transmembrane region" description="Helical" evidence="1">
    <location>
        <begin position="235"/>
        <end position="256"/>
    </location>
</feature>
<accession>A0AAN9GWX6</accession>
<evidence type="ECO:0000259" key="3">
    <source>
        <dbReference type="PROSITE" id="PS50835"/>
    </source>
</evidence>
<dbReference type="Gene3D" id="2.60.40.10">
    <property type="entry name" value="Immunoglobulins"/>
    <property type="match status" value="2"/>
</dbReference>
<dbReference type="Pfam" id="PF07686">
    <property type="entry name" value="V-set"/>
    <property type="match status" value="1"/>
</dbReference>
<reference evidence="4 5" key="1">
    <citation type="submission" date="2024-02" db="EMBL/GenBank/DDBJ databases">
        <title>Chromosome-level genome assembly of the Eurasian Minnow (Phoxinus phoxinus).</title>
        <authorList>
            <person name="Oriowo T.O."/>
            <person name="Martin S."/>
            <person name="Stange M."/>
            <person name="Chrysostomakis Y."/>
            <person name="Brown T."/>
            <person name="Winkler S."/>
            <person name="Kukowka S."/>
            <person name="Myers E.W."/>
            <person name="Bohne A."/>
        </authorList>
    </citation>
    <scope>NUCLEOTIDE SEQUENCE [LARGE SCALE GENOMIC DNA]</scope>
    <source>
        <strain evidence="4">ZFMK-TIS-60720</strain>
        <tissue evidence="4">Whole Organism</tissue>
    </source>
</reference>
<evidence type="ECO:0000256" key="1">
    <source>
        <dbReference type="SAM" id="Phobius"/>
    </source>
</evidence>
<protein>
    <recommendedName>
        <fullName evidence="3">Ig-like domain-containing protein</fullName>
    </recommendedName>
</protein>
<dbReference type="SUPFAM" id="SSF48726">
    <property type="entry name" value="Immunoglobulin"/>
    <property type="match status" value="2"/>
</dbReference>
<comment type="caution">
    <text evidence="4">The sequence shown here is derived from an EMBL/GenBank/DDBJ whole genome shotgun (WGS) entry which is preliminary data.</text>
</comment>
<evidence type="ECO:0000256" key="2">
    <source>
        <dbReference type="SAM" id="SignalP"/>
    </source>
</evidence>
<gene>
    <name evidence="4" type="ORF">R3I93_016956</name>
</gene>
<name>A0AAN9GWX6_9TELE</name>
<proteinExistence type="predicted"/>
<feature type="chain" id="PRO_5042988405" description="Ig-like domain-containing protein" evidence="2">
    <location>
        <begin position="22"/>
        <end position="279"/>
    </location>
</feature>
<sequence>MIRTFVLLVFLCIVGVFQVESHEVQSVMLGDSVTLDSGVSEVQLKDEIEWRFDNSRIVNAINLGNPKYYDDERFRDRLKLERNGSLTITDTRTTDTGVYKFSTIINNKELLKTFSVTVYAPVPIPVISSVISQCSSSSETSSSPTCVVQCSVMDVFRVNLSWYKGISVLSSISVSDLSISLSLPLEVDYQDNNTYSCVVSNPVSNQSKHVCITDLCRLCTDEVSFCESTEAVIRLAGTALVSLAAAAAFIVLVYDIRSRRTEMERQQTHSAGSDTIKQE</sequence>
<evidence type="ECO:0000313" key="5">
    <source>
        <dbReference type="Proteomes" id="UP001364617"/>
    </source>
</evidence>